<dbReference type="Proteomes" id="UP000468990">
    <property type="component" value="Unassembled WGS sequence"/>
</dbReference>
<evidence type="ECO:0000313" key="2">
    <source>
        <dbReference type="EMBL" id="MRX67596.1"/>
    </source>
</evidence>
<proteinExistence type="predicted"/>
<keyword evidence="1" id="KW-0812">Transmembrane</keyword>
<dbReference type="RefSeq" id="WP_142452479.1">
    <property type="nucleotide sequence ID" value="NZ_WKKG01000003.1"/>
</dbReference>
<feature type="transmembrane region" description="Helical" evidence="1">
    <location>
        <begin position="24"/>
        <end position="50"/>
    </location>
</feature>
<organism evidence="2 3">
    <name type="scientific">Flavobacterium resistens</name>
    <dbReference type="NCBI Taxonomy" id="443612"/>
    <lineage>
        <taxon>Bacteria</taxon>
        <taxon>Pseudomonadati</taxon>
        <taxon>Bacteroidota</taxon>
        <taxon>Flavobacteriia</taxon>
        <taxon>Flavobacteriales</taxon>
        <taxon>Flavobacteriaceae</taxon>
        <taxon>Flavobacterium</taxon>
    </lineage>
</organism>
<dbReference type="EMBL" id="WKKG01000003">
    <property type="protein sequence ID" value="MRX67596.1"/>
    <property type="molecule type" value="Genomic_DNA"/>
</dbReference>
<protein>
    <recommendedName>
        <fullName evidence="4">DUF3592 domain-containing protein</fullName>
    </recommendedName>
</protein>
<evidence type="ECO:0000256" key="1">
    <source>
        <dbReference type="SAM" id="Phobius"/>
    </source>
</evidence>
<keyword evidence="1" id="KW-0472">Membrane</keyword>
<reference evidence="2 3" key="1">
    <citation type="submission" date="2019-11" db="EMBL/GenBank/DDBJ databases">
        <title>Flavobacterium resistens genome.</title>
        <authorList>
            <person name="Wilson V.M."/>
            <person name="Newman J.D."/>
        </authorList>
    </citation>
    <scope>NUCLEOTIDE SEQUENCE [LARGE SCALE GENOMIC DNA]</scope>
    <source>
        <strain evidence="2 3">DSM 19382</strain>
    </source>
</reference>
<comment type="caution">
    <text evidence="2">The sequence shown here is derived from an EMBL/GenBank/DDBJ whole genome shotgun (WGS) entry which is preliminary data.</text>
</comment>
<name>A0ABW9Q3P5_9FLAO</name>
<gene>
    <name evidence="2" type="ORF">GJU42_06435</name>
</gene>
<keyword evidence="3" id="KW-1185">Reference proteome</keyword>
<evidence type="ECO:0000313" key="3">
    <source>
        <dbReference type="Proteomes" id="UP000468990"/>
    </source>
</evidence>
<keyword evidence="1" id="KW-1133">Transmembrane helix</keyword>
<sequence>MIRLKKLNELAEITKSSSMQQFDIIYDFGILEVIKKSWFLVIPLIIYWIASKRLRTNEHNEGNIFQNLLGQNETFDDVKTQIVKYVSFIFFIFLVILQTKKIYRTYSILNNGLKSVEGYVTDFHGMPSSGHDTERFKVKNVKFKFSDFDLSNFGYNKSKSKGGAIDENAYIRVHYYQSKDRNVILKLEKRK</sequence>
<accession>A0ABW9Q3P5</accession>
<evidence type="ECO:0008006" key="4">
    <source>
        <dbReference type="Google" id="ProtNLM"/>
    </source>
</evidence>
<feature type="transmembrane region" description="Helical" evidence="1">
    <location>
        <begin position="82"/>
        <end position="99"/>
    </location>
</feature>